<dbReference type="InterPro" id="IPR014001">
    <property type="entry name" value="Helicase_ATP-bd"/>
</dbReference>
<feature type="compositionally biased region" description="Basic residues" evidence="11">
    <location>
        <begin position="440"/>
        <end position="452"/>
    </location>
</feature>
<keyword evidence="9" id="KW-0238">DNA-binding</keyword>
<evidence type="ECO:0000313" key="15">
    <source>
        <dbReference type="Proteomes" id="UP000472727"/>
    </source>
</evidence>
<dbReference type="GO" id="GO:0016787">
    <property type="term" value="F:hydrolase activity"/>
    <property type="evidence" value="ECO:0007669"/>
    <property type="project" value="UniProtKB-KW"/>
</dbReference>
<dbReference type="GO" id="GO:0005634">
    <property type="term" value="C:nucleus"/>
    <property type="evidence" value="ECO:0007669"/>
    <property type="project" value="UniProtKB-SubCell"/>
</dbReference>
<dbReference type="GO" id="GO:0003677">
    <property type="term" value="F:DNA binding"/>
    <property type="evidence" value="ECO:0007669"/>
    <property type="project" value="UniProtKB-KW"/>
</dbReference>
<feature type="region of interest" description="Disordered" evidence="11">
    <location>
        <begin position="174"/>
        <end position="213"/>
    </location>
</feature>
<evidence type="ECO:0000256" key="4">
    <source>
        <dbReference type="ARBA" id="ARBA00022741"/>
    </source>
</evidence>
<keyword evidence="7" id="KW-0067">ATP-binding</keyword>
<comment type="caution">
    <text evidence="14">The sequence shown here is derived from an EMBL/GenBank/DDBJ whole genome shotgun (WGS) entry which is preliminary data.</text>
</comment>
<keyword evidence="5" id="KW-0378">Hydrolase</keyword>
<dbReference type="Gene3D" id="3.40.50.300">
    <property type="entry name" value="P-loop containing nucleotide triphosphate hydrolases"/>
    <property type="match status" value="1"/>
</dbReference>
<evidence type="ECO:0000313" key="14">
    <source>
        <dbReference type="EMBL" id="KAF3202778.1"/>
    </source>
</evidence>
<keyword evidence="4" id="KW-0547">Nucleotide-binding</keyword>
<dbReference type="EMBL" id="WIWS01000142">
    <property type="protein sequence ID" value="KAF3202778.1"/>
    <property type="molecule type" value="Genomic_DNA"/>
</dbReference>
<accession>A0A7C8Q9M1</accession>
<dbReference type="SMART" id="SM00487">
    <property type="entry name" value="DEXDc"/>
    <property type="match status" value="1"/>
</dbReference>
<evidence type="ECO:0000256" key="5">
    <source>
        <dbReference type="ARBA" id="ARBA00022801"/>
    </source>
</evidence>
<feature type="compositionally biased region" description="Basic and acidic residues" evidence="11">
    <location>
        <begin position="1192"/>
        <end position="1205"/>
    </location>
</feature>
<evidence type="ECO:0000256" key="2">
    <source>
        <dbReference type="ARBA" id="ARBA00007025"/>
    </source>
</evidence>
<dbReference type="SUPFAM" id="SSF52540">
    <property type="entry name" value="P-loop containing nucleoside triphosphate hydrolases"/>
    <property type="match status" value="2"/>
</dbReference>
<evidence type="ECO:0000259" key="13">
    <source>
        <dbReference type="PROSITE" id="PS51194"/>
    </source>
</evidence>
<dbReference type="Pfam" id="PF00271">
    <property type="entry name" value="Helicase_C"/>
    <property type="match status" value="1"/>
</dbReference>
<protein>
    <recommendedName>
        <fullName evidence="3">DNA helicase</fullName>
        <ecNumber evidence="3">3.6.4.12</ecNumber>
    </recommendedName>
</protein>
<dbReference type="CDD" id="cd18793">
    <property type="entry name" value="SF2_C_SNF"/>
    <property type="match status" value="1"/>
</dbReference>
<feature type="compositionally biased region" description="Basic and acidic residues" evidence="11">
    <location>
        <begin position="1435"/>
        <end position="1447"/>
    </location>
</feature>
<feature type="compositionally biased region" description="Polar residues" evidence="11">
    <location>
        <begin position="1455"/>
        <end position="1475"/>
    </location>
</feature>
<keyword evidence="6" id="KW-0347">Helicase</keyword>
<feature type="region of interest" description="Disordered" evidence="11">
    <location>
        <begin position="1163"/>
        <end position="1487"/>
    </location>
</feature>
<evidence type="ECO:0000256" key="8">
    <source>
        <dbReference type="ARBA" id="ARBA00022853"/>
    </source>
</evidence>
<feature type="compositionally biased region" description="Polar residues" evidence="11">
    <location>
        <begin position="1298"/>
        <end position="1310"/>
    </location>
</feature>
<feature type="compositionally biased region" description="Pro residues" evidence="11">
    <location>
        <begin position="415"/>
        <end position="431"/>
    </location>
</feature>
<dbReference type="PROSITE" id="PS51192">
    <property type="entry name" value="HELICASE_ATP_BIND_1"/>
    <property type="match status" value="1"/>
</dbReference>
<feature type="compositionally biased region" description="Low complexity" evidence="11">
    <location>
        <begin position="1360"/>
        <end position="1383"/>
    </location>
</feature>
<dbReference type="FunFam" id="3.40.50.10810:FF:000014">
    <property type="entry name" value="SWI/SNF-related matrix-associated actin-dependent regulator of chromatin subfamily A containing DEAD/H box 1"/>
    <property type="match status" value="1"/>
</dbReference>
<evidence type="ECO:0000256" key="9">
    <source>
        <dbReference type="ARBA" id="ARBA00023125"/>
    </source>
</evidence>
<dbReference type="GO" id="GO:0140658">
    <property type="term" value="F:ATP-dependent chromatin remodeler activity"/>
    <property type="evidence" value="ECO:0007669"/>
    <property type="project" value="UniProtKB-ARBA"/>
</dbReference>
<dbReference type="InterPro" id="IPR038718">
    <property type="entry name" value="SNF2-like_sf"/>
</dbReference>
<dbReference type="PROSITE" id="PS51194">
    <property type="entry name" value="HELICASE_CTER"/>
    <property type="match status" value="1"/>
</dbReference>
<evidence type="ECO:0000256" key="11">
    <source>
        <dbReference type="SAM" id="MobiDB-lite"/>
    </source>
</evidence>
<feature type="compositionally biased region" description="Low complexity" evidence="11">
    <location>
        <begin position="31"/>
        <end position="40"/>
    </location>
</feature>
<dbReference type="Proteomes" id="UP000472727">
    <property type="component" value="Unassembled WGS sequence"/>
</dbReference>
<dbReference type="GO" id="GO:0005694">
    <property type="term" value="C:chromosome"/>
    <property type="evidence" value="ECO:0007669"/>
    <property type="project" value="UniProtKB-ARBA"/>
</dbReference>
<feature type="compositionally biased region" description="Polar residues" evidence="11">
    <location>
        <begin position="1384"/>
        <end position="1394"/>
    </location>
</feature>
<feature type="compositionally biased region" description="Basic and acidic residues" evidence="11">
    <location>
        <begin position="1312"/>
        <end position="1323"/>
    </location>
</feature>
<comment type="similarity">
    <text evidence="2">Belongs to the SNF2/RAD54 helicase family.</text>
</comment>
<name>A0A7C8Q9M1_ORBOL</name>
<dbReference type="GO" id="GO:0003678">
    <property type="term" value="F:DNA helicase activity"/>
    <property type="evidence" value="ECO:0007669"/>
    <property type="project" value="UniProtKB-EC"/>
</dbReference>
<dbReference type="Pfam" id="PF00176">
    <property type="entry name" value="SNF2-rel_dom"/>
    <property type="match status" value="1"/>
</dbReference>
<feature type="region of interest" description="Disordered" evidence="11">
    <location>
        <begin position="1"/>
        <end position="61"/>
    </location>
</feature>
<dbReference type="EC" id="3.6.4.12" evidence="3"/>
<feature type="region of interest" description="Disordered" evidence="11">
    <location>
        <begin position="409"/>
        <end position="485"/>
    </location>
</feature>
<dbReference type="Gene3D" id="3.40.50.10810">
    <property type="entry name" value="Tandem AAA-ATPase domain"/>
    <property type="match status" value="1"/>
</dbReference>
<evidence type="ECO:0000259" key="12">
    <source>
        <dbReference type="PROSITE" id="PS51192"/>
    </source>
</evidence>
<feature type="region of interest" description="Disordered" evidence="11">
    <location>
        <begin position="138"/>
        <end position="161"/>
    </location>
</feature>
<dbReference type="InterPro" id="IPR049730">
    <property type="entry name" value="SNF2/RAD54-like_C"/>
</dbReference>
<feature type="compositionally biased region" description="Polar residues" evidence="11">
    <location>
        <begin position="1"/>
        <end position="10"/>
    </location>
</feature>
<feature type="compositionally biased region" description="Acidic residues" evidence="11">
    <location>
        <begin position="458"/>
        <end position="480"/>
    </location>
</feature>
<dbReference type="InterPro" id="IPR001650">
    <property type="entry name" value="Helicase_C-like"/>
</dbReference>
<dbReference type="InterPro" id="IPR027417">
    <property type="entry name" value="P-loop_NTPase"/>
</dbReference>
<evidence type="ECO:0000256" key="3">
    <source>
        <dbReference type="ARBA" id="ARBA00012551"/>
    </source>
</evidence>
<proteinExistence type="inferred from homology"/>
<evidence type="ECO:0000256" key="6">
    <source>
        <dbReference type="ARBA" id="ARBA00022806"/>
    </source>
</evidence>
<feature type="compositionally biased region" description="Polar residues" evidence="11">
    <location>
        <begin position="1404"/>
        <end position="1423"/>
    </location>
</feature>
<comment type="subcellular location">
    <subcellularLocation>
        <location evidence="1">Nucleus</location>
    </subcellularLocation>
</comment>
<feature type="region of interest" description="Disordered" evidence="11">
    <location>
        <begin position="252"/>
        <end position="276"/>
    </location>
</feature>
<keyword evidence="10" id="KW-0539">Nucleus</keyword>
<organism evidence="14 15">
    <name type="scientific">Orbilia oligospora</name>
    <name type="common">Nematode-trapping fungus</name>
    <name type="synonym">Arthrobotrys oligospora</name>
    <dbReference type="NCBI Taxonomy" id="2813651"/>
    <lineage>
        <taxon>Eukaryota</taxon>
        <taxon>Fungi</taxon>
        <taxon>Dikarya</taxon>
        <taxon>Ascomycota</taxon>
        <taxon>Pezizomycotina</taxon>
        <taxon>Orbiliomycetes</taxon>
        <taxon>Orbiliales</taxon>
        <taxon>Orbiliaceae</taxon>
        <taxon>Orbilia</taxon>
    </lineage>
</organism>
<evidence type="ECO:0000256" key="7">
    <source>
        <dbReference type="ARBA" id="ARBA00022840"/>
    </source>
</evidence>
<evidence type="ECO:0000256" key="10">
    <source>
        <dbReference type="ARBA" id="ARBA00023242"/>
    </source>
</evidence>
<feature type="domain" description="Helicase C-terminal" evidence="13">
    <location>
        <begin position="1015"/>
        <end position="1171"/>
    </location>
</feature>
<feature type="domain" description="Helicase ATP-binding" evidence="12">
    <location>
        <begin position="654"/>
        <end position="825"/>
    </location>
</feature>
<dbReference type="GO" id="GO:0005524">
    <property type="term" value="F:ATP binding"/>
    <property type="evidence" value="ECO:0007669"/>
    <property type="project" value="UniProtKB-KW"/>
</dbReference>
<sequence length="1487" mass="162748">MDSYDYTNGRSPKRLKQFAEPTMQGLLSDETPAAASSSLPPTYPLPSHNFDDDIMSSSPPATIPTQLVATQVLSTPTRSDLPSTIPTQIIGTPLRNGGRLPAAALQYETVPTQIIGTPTQAVPSSVVQVAASSPVVKESPIRPAPRGLSVSSTPTPTAKPPYVVKVDLNSDMEVPYAGSSSEDEEARSATNTSATAFYQSRPKASPRVSESPVQRVDPVANMRSFAGQFAYAAASKAPNWTRAAADLEKLKTSHAKAQKRPAAPQRGPSAPRPSAVIDLSGDSSLVDRLKREFPQQGIQQIVKTVSDSNHDYKRAKGALQKHQLVEWGVDPKTTIPKILRVYPWLEMGQVVEALIKTRGSYDRALQLLANVPPNPLDVIVLDDDKGGRAKAKRNTQRAPTKTIREKFSHIGATQPLPPSPSKPTAQSPPTPSEGSSLASKPRKRLVQGKKLQRTQSPEEPETVDLVSSEEDAPEEDEEDEVHVSGRTKTVADMLSFINSTDVAGLVDLSFTDEETAEMILSHRPFSSIREVQGVVNPNVMKGRGRNAKPKNIGEKVVDQCIETWEGFIAVDTLLKECKSLGDKITDGMKGWDVERGGSSTEGLDIVVPGEGGSPKPGHSGLSQGMQGLMSGQPKLMAEDIQLKPYQVLGVKWLDLLHELRLGCILADEMGLGKTCQVIGFLALLLEKGVEGPHIVVVPPSTLENWLREFKRFCPTLKVEPYYGSLEERQEMRIALDENPDFNVIITTYNMFQGTSRNNKIDQGFLRKWSYDVAIFDEGHQLKNNTSDRAVSLSRLHVRNRILLTGTPLQNNLQELMNLLAFILPTLFENKYEHLNAIFKYKAKTSDNISAASKLLSLERVKRAKAMMTPFVLRRKKVQVLHDLPKKFQHVTEVELTSAQAEVYQKTVDSAIATAATDDNNKPITKTSLLMRLRQAAIHPMLSRRFYTDATVRKMAEAIKKEPQYDTEDHDVDVIEGEMLQYNDYELDKLCQDYPMTLKSFKLENEEWMDSAKVLALKDILLKAKDNGDRVLVFSQFTMVLDLLEKVLGTIEMPFLRLDGSTNVALRQELIDQFEEEKDITAFLLSTKAGGVGLNLAAANKVVIFDASFNPFDDLQAEDRAWRIGQTRDVHVIRIISKGTIEENIDQLAKTKLMLDASKSFRSRVARKQEPGNGIAKGKAVDGGVGKQGSSISEREAPKKAEDGLDTKGVCEPSVEKVAGEASSSLKRKAEGEDTDTSAQAKKRKEEDPAIEETEGEQPGAGRRLTRSQSNASAVTKDGSTKRSNESIAQKTEGEKASPAQSLVRSTSQANPPKKETSSKRTLEDAGGFASVAKKQKKDVDKAQGYDGHVILSSKRKRTSTESSPAPTNQQSKSKSPTSSGSQNANDASQGQVARQQRMIEHTEPASSSVKQNAEMSKSSTPSPRRSGKASPGDQAEGHHGTAENDSRPKKRYQSRPVSETPESAPASSKSTSQKGKTPPRGKELRSS</sequence>
<dbReference type="InterPro" id="IPR000330">
    <property type="entry name" value="SNF2_N"/>
</dbReference>
<gene>
    <name evidence="14" type="ORF">TWF106_002305</name>
</gene>
<reference evidence="14 15" key="1">
    <citation type="submission" date="2019-06" db="EMBL/GenBank/DDBJ databases">
        <authorList>
            <person name="Palmer J.M."/>
        </authorList>
    </citation>
    <scope>NUCLEOTIDE SEQUENCE [LARGE SCALE GENOMIC DNA]</scope>
    <source>
        <strain evidence="14 15">TWF106</strain>
    </source>
</reference>
<feature type="compositionally biased region" description="Polar residues" evidence="11">
    <location>
        <begin position="188"/>
        <end position="198"/>
    </location>
</feature>
<dbReference type="SMART" id="SM00490">
    <property type="entry name" value="HELICc"/>
    <property type="match status" value="1"/>
</dbReference>
<evidence type="ECO:0000256" key="1">
    <source>
        <dbReference type="ARBA" id="ARBA00004123"/>
    </source>
</evidence>
<keyword evidence="8" id="KW-0156">Chromatin regulator</keyword>
<dbReference type="PANTHER" id="PTHR10799">
    <property type="entry name" value="SNF2/RAD54 HELICASE FAMILY"/>
    <property type="match status" value="1"/>
</dbReference>